<name>A0A645GLH3_9ZZZZ</name>
<dbReference type="AlphaFoldDB" id="A0A645GLH3"/>
<comment type="caution">
    <text evidence="1">The sequence shown here is derived from an EMBL/GenBank/DDBJ whole genome shotgun (WGS) entry which is preliminary data.</text>
</comment>
<dbReference type="InterPro" id="IPR025529">
    <property type="entry name" value="DUF4416"/>
</dbReference>
<reference evidence="1" key="1">
    <citation type="submission" date="2019-08" db="EMBL/GenBank/DDBJ databases">
        <authorList>
            <person name="Kucharzyk K."/>
            <person name="Murdoch R.W."/>
            <person name="Higgins S."/>
            <person name="Loffler F."/>
        </authorList>
    </citation>
    <scope>NUCLEOTIDE SEQUENCE</scope>
</reference>
<evidence type="ECO:0000313" key="1">
    <source>
        <dbReference type="EMBL" id="MPN27066.1"/>
    </source>
</evidence>
<dbReference type="Pfam" id="PF14385">
    <property type="entry name" value="DUF4416"/>
    <property type="match status" value="1"/>
</dbReference>
<accession>A0A645GLH3</accession>
<proteinExistence type="predicted"/>
<evidence type="ECO:0008006" key="2">
    <source>
        <dbReference type="Google" id="ProtNLM"/>
    </source>
</evidence>
<dbReference type="EMBL" id="VSSQ01076827">
    <property type="protein sequence ID" value="MPN27066.1"/>
    <property type="molecule type" value="Genomic_DNA"/>
</dbReference>
<organism evidence="1">
    <name type="scientific">bioreactor metagenome</name>
    <dbReference type="NCBI Taxonomy" id="1076179"/>
    <lineage>
        <taxon>unclassified sequences</taxon>
        <taxon>metagenomes</taxon>
        <taxon>ecological metagenomes</taxon>
    </lineage>
</organism>
<protein>
    <recommendedName>
        <fullName evidence="2">DUF4416 domain-containing protein</fullName>
    </recommendedName>
</protein>
<gene>
    <name evidence="1" type="ORF">SDC9_174493</name>
</gene>
<sequence>MGITKAPDPVNYTAHIFTAGDSDYWLYEKGLKEQLEKRIGKIDYISGPLDFQKYTFFYNEEMGENIKINARIVSFQELRPQYYLADAKIITNQIEEAFSYDGKRKVNIDIGFVHHTQFVLASTKHWGNRIYIRRGIYAEITLMYVYGKWTALEYSYENFKGQEYQQEIQKVRELYMQKRKNGYDK</sequence>